<feature type="transmembrane region" description="Helical" evidence="2">
    <location>
        <begin position="597"/>
        <end position="617"/>
    </location>
</feature>
<reference evidence="4" key="1">
    <citation type="journal article" date="2019" name="bioRxiv">
        <title>Genome diversification in globally distributed novel marine Proteobacteria is linked to environmental adaptation.</title>
        <authorList>
            <person name="Zhou Z."/>
            <person name="Tran P.Q."/>
            <person name="Kieft K."/>
            <person name="Anantharaman K."/>
        </authorList>
    </citation>
    <scope>NUCLEOTIDE SEQUENCE [LARGE SCALE GENOMIC DNA]</scope>
</reference>
<feature type="compositionally biased region" description="Acidic residues" evidence="1">
    <location>
        <begin position="644"/>
        <end position="668"/>
    </location>
</feature>
<proteinExistence type="predicted"/>
<comment type="caution">
    <text evidence="3">The sequence shown here is derived from an EMBL/GenBank/DDBJ whole genome shotgun (WGS) entry which is preliminary data.</text>
</comment>
<keyword evidence="2" id="KW-0812">Transmembrane</keyword>
<feature type="transmembrane region" description="Helical" evidence="2">
    <location>
        <begin position="12"/>
        <end position="34"/>
    </location>
</feature>
<evidence type="ECO:0000256" key="2">
    <source>
        <dbReference type="SAM" id="Phobius"/>
    </source>
</evidence>
<keyword evidence="2" id="KW-0472">Membrane</keyword>
<protein>
    <submittedName>
        <fullName evidence="3">DUF3068 domain-containing protein</fullName>
    </submittedName>
</protein>
<feature type="compositionally biased region" description="Low complexity" evidence="1">
    <location>
        <begin position="634"/>
        <end position="643"/>
    </location>
</feature>
<evidence type="ECO:0000313" key="4">
    <source>
        <dbReference type="Proteomes" id="UP000585802"/>
    </source>
</evidence>
<organism evidence="3 4">
    <name type="scientific">Marine Group III euryarchaeote</name>
    <dbReference type="NCBI Taxonomy" id="2173149"/>
    <lineage>
        <taxon>Archaea</taxon>
        <taxon>Methanobacteriati</taxon>
        <taxon>Thermoplasmatota</taxon>
        <taxon>Thermoplasmata</taxon>
        <taxon>Candidatus Thermoprofundales</taxon>
    </lineage>
</organism>
<dbReference type="AlphaFoldDB" id="A0A7J4GQV5"/>
<sequence length="668" mass="73087">MSKVNDLPEWTAQALVALGAVFLLISAYVMGVMVPNGLLAPNDFDANYYFEGDIQTFDLDVETGEGVFVDNVGSGSYDPTKAKEGGGATLNLIGKPDGDDYTILSQNFSLTENGIDGEGDWLGTISDTTDNPSLLNRKTYEVDGKQPAWTPTNVPEAGKTYNFNNPVNSAYTDNFTCSDQRMLDGLEVMTCVAESGENEKMEFVPGEGSDLELLQQTFESFNSLGSPGSAPMWFSYRAEYTVGTDLGGVVDRVYNVTVYMGVPTLLYLEDNFNFTTTYEGRVGGFNTATFQTRYYNATGFRAGCVNKEYSTDTHINVLGYLRIFENEYDENGTMLSPNYGRQSSDGCWDSYIADNDNIENPDIDSFQELVNVTYNVSRTTLQYEDGYYDLDGDGDGFNFFSPTCGTISVTDRTCWVPAANGSWPNAMYNPYIQNYTFISETDVNGKLAFHFNANKTNIAGDSGSLYNSALGTGLVMDYYEDVWVDPVTGTVLDQKYSIQIFVPTIFDARFHDENGLPSIAATLFNGAMLRDIVANFTQEAQDESASSAKRQALAQYYQDNEVIVLTLNGAYTDKTVDEQISSQIESVDALTFGSKTLPSILIGGALILLLAGFYVYYQTGGAISGGGMDEPSSEAEPSSSMAAVEEESTEDEESEDSSDGESNTEEKE</sequence>
<feature type="region of interest" description="Disordered" evidence="1">
    <location>
        <begin position="626"/>
        <end position="668"/>
    </location>
</feature>
<dbReference type="Proteomes" id="UP000585802">
    <property type="component" value="Unassembled WGS sequence"/>
</dbReference>
<keyword evidence="2" id="KW-1133">Transmembrane helix</keyword>
<dbReference type="EMBL" id="DUCX01000010">
    <property type="protein sequence ID" value="HIF36888.1"/>
    <property type="molecule type" value="Genomic_DNA"/>
</dbReference>
<name>A0A7J4GQV5_9ARCH</name>
<gene>
    <name evidence="3" type="ORF">EYQ70_00460</name>
</gene>
<accession>A0A7J4GQV5</accession>
<evidence type="ECO:0000256" key="1">
    <source>
        <dbReference type="SAM" id="MobiDB-lite"/>
    </source>
</evidence>
<evidence type="ECO:0000313" key="3">
    <source>
        <dbReference type="EMBL" id="HIF36888.1"/>
    </source>
</evidence>